<dbReference type="InParanoid" id="A0A0V0Q818"/>
<feature type="region of interest" description="Disordered" evidence="1">
    <location>
        <begin position="87"/>
        <end position="128"/>
    </location>
</feature>
<comment type="caution">
    <text evidence="2">The sequence shown here is derived from an EMBL/GenBank/DDBJ whole genome shotgun (WGS) entry which is preliminary data.</text>
</comment>
<evidence type="ECO:0000313" key="3">
    <source>
        <dbReference type="Proteomes" id="UP000054937"/>
    </source>
</evidence>
<organism evidence="2 3">
    <name type="scientific">Pseudocohnilembus persalinus</name>
    <name type="common">Ciliate</name>
    <dbReference type="NCBI Taxonomy" id="266149"/>
    <lineage>
        <taxon>Eukaryota</taxon>
        <taxon>Sar</taxon>
        <taxon>Alveolata</taxon>
        <taxon>Ciliophora</taxon>
        <taxon>Intramacronucleata</taxon>
        <taxon>Oligohymenophorea</taxon>
        <taxon>Scuticociliatia</taxon>
        <taxon>Philasterida</taxon>
        <taxon>Pseudocohnilembidae</taxon>
        <taxon>Pseudocohnilembus</taxon>
    </lineage>
</organism>
<dbReference type="Proteomes" id="UP000054937">
    <property type="component" value="Unassembled WGS sequence"/>
</dbReference>
<feature type="compositionally biased region" description="Acidic residues" evidence="1">
    <location>
        <begin position="89"/>
        <end position="103"/>
    </location>
</feature>
<evidence type="ECO:0000313" key="2">
    <source>
        <dbReference type="EMBL" id="KRW98392.1"/>
    </source>
</evidence>
<feature type="compositionally biased region" description="Acidic residues" evidence="1">
    <location>
        <begin position="117"/>
        <end position="128"/>
    </location>
</feature>
<gene>
    <name evidence="2" type="ORF">PPERSA_12871</name>
</gene>
<evidence type="ECO:0008006" key="4">
    <source>
        <dbReference type="Google" id="ProtNLM"/>
    </source>
</evidence>
<dbReference type="EMBL" id="LDAU01000251">
    <property type="protein sequence ID" value="KRW98392.1"/>
    <property type="molecule type" value="Genomic_DNA"/>
</dbReference>
<evidence type="ECO:0000256" key="1">
    <source>
        <dbReference type="SAM" id="MobiDB-lite"/>
    </source>
</evidence>
<protein>
    <recommendedName>
        <fullName evidence="4">Centrosomal protein of 19 kDa</fullName>
    </recommendedName>
</protein>
<sequence length="128" mass="15119">MNNNVVPVKFVCKYSPPIIGLVYKRKQDDGQKRLYEIHLNNLVFNQDTQQVAQQLFLEHPLVLSEKNISLQQVQKLVENIQQKILNQKDEDDNNIYDNFDEDQQQEKQNKNNNDNDNNFDDISDNDIL</sequence>
<dbReference type="OMA" id="CKYSPPI"/>
<accession>A0A0V0Q818</accession>
<dbReference type="OrthoDB" id="312708at2759"/>
<keyword evidence="3" id="KW-1185">Reference proteome</keyword>
<reference evidence="2 3" key="1">
    <citation type="journal article" date="2015" name="Sci. Rep.">
        <title>Genome of the facultative scuticociliatosis pathogen Pseudocohnilembus persalinus provides insight into its virulence through horizontal gene transfer.</title>
        <authorList>
            <person name="Xiong J."/>
            <person name="Wang G."/>
            <person name="Cheng J."/>
            <person name="Tian M."/>
            <person name="Pan X."/>
            <person name="Warren A."/>
            <person name="Jiang C."/>
            <person name="Yuan D."/>
            <person name="Miao W."/>
        </authorList>
    </citation>
    <scope>NUCLEOTIDE SEQUENCE [LARGE SCALE GENOMIC DNA]</scope>
    <source>
        <strain evidence="2">36N120E</strain>
    </source>
</reference>
<name>A0A0V0Q818_PSEPJ</name>
<dbReference type="AlphaFoldDB" id="A0A0V0Q818"/>
<proteinExistence type="predicted"/>